<dbReference type="CDD" id="cd00082">
    <property type="entry name" value="HisKA"/>
    <property type="match status" value="1"/>
</dbReference>
<dbReference type="GO" id="GO:0005886">
    <property type="term" value="C:plasma membrane"/>
    <property type="evidence" value="ECO:0007669"/>
    <property type="project" value="UniProtKB-SubCell"/>
</dbReference>
<organism evidence="13 14">
    <name type="scientific">Streptoalloteichus hindustanus</name>
    <dbReference type="NCBI Taxonomy" id="2017"/>
    <lineage>
        <taxon>Bacteria</taxon>
        <taxon>Bacillati</taxon>
        <taxon>Actinomycetota</taxon>
        <taxon>Actinomycetes</taxon>
        <taxon>Pseudonocardiales</taxon>
        <taxon>Pseudonocardiaceae</taxon>
        <taxon>Streptoalloteichus</taxon>
    </lineage>
</organism>
<evidence type="ECO:0000313" key="14">
    <source>
        <dbReference type="Proteomes" id="UP000184501"/>
    </source>
</evidence>
<evidence type="ECO:0000259" key="12">
    <source>
        <dbReference type="PROSITE" id="PS50885"/>
    </source>
</evidence>
<dbReference type="Gene3D" id="1.10.287.130">
    <property type="match status" value="1"/>
</dbReference>
<gene>
    <name evidence="13" type="ORF">SAMN05444320_10668</name>
</gene>
<dbReference type="SMART" id="SM00304">
    <property type="entry name" value="HAMP"/>
    <property type="match status" value="1"/>
</dbReference>
<dbReference type="EC" id="2.7.13.3" evidence="3"/>
<dbReference type="Pfam" id="PF00672">
    <property type="entry name" value="HAMP"/>
    <property type="match status" value="1"/>
</dbReference>
<evidence type="ECO:0000256" key="1">
    <source>
        <dbReference type="ARBA" id="ARBA00000085"/>
    </source>
</evidence>
<dbReference type="Pfam" id="PF02518">
    <property type="entry name" value="HATPase_c"/>
    <property type="match status" value="1"/>
</dbReference>
<evidence type="ECO:0000256" key="10">
    <source>
        <dbReference type="SAM" id="Phobius"/>
    </source>
</evidence>
<dbReference type="SUPFAM" id="SSF158472">
    <property type="entry name" value="HAMP domain-like"/>
    <property type="match status" value="1"/>
</dbReference>
<dbReference type="SMART" id="SM00387">
    <property type="entry name" value="HATPase_c"/>
    <property type="match status" value="1"/>
</dbReference>
<evidence type="ECO:0000256" key="8">
    <source>
        <dbReference type="ARBA" id="ARBA00022989"/>
    </source>
</evidence>
<dbReference type="Gene3D" id="6.10.340.10">
    <property type="match status" value="1"/>
</dbReference>
<feature type="domain" description="Histidine kinase" evidence="11">
    <location>
        <begin position="211"/>
        <end position="407"/>
    </location>
</feature>
<keyword evidence="9" id="KW-0902">Two-component regulatory system</keyword>
<evidence type="ECO:0000313" key="13">
    <source>
        <dbReference type="EMBL" id="SHG01620.1"/>
    </source>
</evidence>
<proteinExistence type="predicted"/>
<reference evidence="13 14" key="1">
    <citation type="submission" date="2016-11" db="EMBL/GenBank/DDBJ databases">
        <authorList>
            <person name="Jaros S."/>
            <person name="Januszkiewicz K."/>
            <person name="Wedrychowicz H."/>
        </authorList>
    </citation>
    <scope>NUCLEOTIDE SEQUENCE [LARGE SCALE GENOMIC DNA]</scope>
    <source>
        <strain evidence="13 14">DSM 44523</strain>
    </source>
</reference>
<accession>A0A1M5GCU6</accession>
<dbReference type="PANTHER" id="PTHR45436">
    <property type="entry name" value="SENSOR HISTIDINE KINASE YKOH"/>
    <property type="match status" value="1"/>
</dbReference>
<dbReference type="InterPro" id="IPR003594">
    <property type="entry name" value="HATPase_dom"/>
</dbReference>
<dbReference type="GO" id="GO:0000155">
    <property type="term" value="F:phosphorelay sensor kinase activity"/>
    <property type="evidence" value="ECO:0007669"/>
    <property type="project" value="InterPro"/>
</dbReference>
<dbReference type="Pfam" id="PF00512">
    <property type="entry name" value="HisKA"/>
    <property type="match status" value="1"/>
</dbReference>
<dbReference type="SUPFAM" id="SSF47384">
    <property type="entry name" value="Homodimeric domain of signal transducing histidine kinase"/>
    <property type="match status" value="1"/>
</dbReference>
<dbReference type="AlphaFoldDB" id="A0A1M5GCU6"/>
<evidence type="ECO:0000256" key="4">
    <source>
        <dbReference type="ARBA" id="ARBA00022553"/>
    </source>
</evidence>
<keyword evidence="6 10" id="KW-0812">Transmembrane</keyword>
<dbReference type="Gene3D" id="3.30.565.10">
    <property type="entry name" value="Histidine kinase-like ATPase, C-terminal domain"/>
    <property type="match status" value="1"/>
</dbReference>
<feature type="transmembrane region" description="Helical" evidence="10">
    <location>
        <begin position="127"/>
        <end position="148"/>
    </location>
</feature>
<dbReference type="PROSITE" id="PS50885">
    <property type="entry name" value="HAMP"/>
    <property type="match status" value="1"/>
</dbReference>
<keyword evidence="14" id="KW-1185">Reference proteome</keyword>
<feature type="domain" description="HAMP" evidence="12">
    <location>
        <begin position="147"/>
        <end position="203"/>
    </location>
</feature>
<evidence type="ECO:0000256" key="9">
    <source>
        <dbReference type="ARBA" id="ARBA00023012"/>
    </source>
</evidence>
<dbReference type="InterPro" id="IPR050428">
    <property type="entry name" value="TCS_sensor_his_kinase"/>
</dbReference>
<keyword evidence="10" id="KW-0472">Membrane</keyword>
<dbReference type="Proteomes" id="UP000184501">
    <property type="component" value="Unassembled WGS sequence"/>
</dbReference>
<dbReference type="EMBL" id="FQVN01000006">
    <property type="protein sequence ID" value="SHG01620.1"/>
    <property type="molecule type" value="Genomic_DNA"/>
</dbReference>
<dbReference type="CDD" id="cd06225">
    <property type="entry name" value="HAMP"/>
    <property type="match status" value="1"/>
</dbReference>
<evidence type="ECO:0000256" key="7">
    <source>
        <dbReference type="ARBA" id="ARBA00022777"/>
    </source>
</evidence>
<evidence type="ECO:0000256" key="3">
    <source>
        <dbReference type="ARBA" id="ARBA00012438"/>
    </source>
</evidence>
<evidence type="ECO:0000256" key="2">
    <source>
        <dbReference type="ARBA" id="ARBA00004236"/>
    </source>
</evidence>
<keyword evidence="4" id="KW-0597">Phosphoprotein</keyword>
<sequence length="412" mass="43664">MRLWVRLSAAIAGTAAFGALTLGYAVHEATEQNRLANGRQLIDQRLQLAAEAYVEQGGTPFGVTVEDPGVPRELVESARSGHRATYLQETDDGPLLWAATVVDGELLSVRSSYQAERDALRELDQTLVLAGVITVGGASLLGVLLAVGMSRRLGAAARTARRIAAGELDARVRDTIGTRGRDEVAELGNAIDAMAAALHDRLEAERRVTADIAHELRTPVTGLVTAAELLPPGRPTELVRDRVTVMRRLVEDVLEVARLDAGAESVEAEEVLLSEVARGAVAESGDDGEPAPALTVERDALVSTDPRRVRRILTNLLVNARRHGAPPVEVRVVGATVEVRDHGPGFPEELLELGPQRFRTGARERGRGHGLGLTIASGQAAVLGARLTLGNAPDGGGLAVLDLQPRAAERSP</sequence>
<evidence type="ECO:0000256" key="6">
    <source>
        <dbReference type="ARBA" id="ARBA00022692"/>
    </source>
</evidence>
<dbReference type="PANTHER" id="PTHR45436:SF5">
    <property type="entry name" value="SENSOR HISTIDINE KINASE TRCS"/>
    <property type="match status" value="1"/>
</dbReference>
<evidence type="ECO:0000259" key="11">
    <source>
        <dbReference type="PROSITE" id="PS50109"/>
    </source>
</evidence>
<dbReference type="OrthoDB" id="9786919at2"/>
<evidence type="ECO:0000256" key="5">
    <source>
        <dbReference type="ARBA" id="ARBA00022679"/>
    </source>
</evidence>
<name>A0A1M5GCU6_STRHI</name>
<dbReference type="SMART" id="SM00388">
    <property type="entry name" value="HisKA"/>
    <property type="match status" value="1"/>
</dbReference>
<dbReference type="InterPro" id="IPR036890">
    <property type="entry name" value="HATPase_C_sf"/>
</dbReference>
<dbReference type="InterPro" id="IPR036097">
    <property type="entry name" value="HisK_dim/P_sf"/>
</dbReference>
<keyword evidence="7 13" id="KW-0418">Kinase</keyword>
<protein>
    <recommendedName>
        <fullName evidence="3">histidine kinase</fullName>
        <ecNumber evidence="3">2.7.13.3</ecNumber>
    </recommendedName>
</protein>
<comment type="subcellular location">
    <subcellularLocation>
        <location evidence="2">Cell membrane</location>
    </subcellularLocation>
</comment>
<comment type="catalytic activity">
    <reaction evidence="1">
        <text>ATP + protein L-histidine = ADP + protein N-phospho-L-histidine.</text>
        <dbReference type="EC" id="2.7.13.3"/>
    </reaction>
</comment>
<keyword evidence="5" id="KW-0808">Transferase</keyword>
<dbReference type="PROSITE" id="PS50109">
    <property type="entry name" value="HIS_KIN"/>
    <property type="match status" value="1"/>
</dbReference>
<keyword evidence="8 10" id="KW-1133">Transmembrane helix</keyword>
<dbReference type="InterPro" id="IPR003660">
    <property type="entry name" value="HAMP_dom"/>
</dbReference>
<dbReference type="InterPro" id="IPR005467">
    <property type="entry name" value="His_kinase_dom"/>
</dbReference>
<dbReference type="InterPro" id="IPR003661">
    <property type="entry name" value="HisK_dim/P_dom"/>
</dbReference>
<dbReference type="STRING" id="2017.SAMN05444320_10668"/>
<dbReference type="SUPFAM" id="SSF55874">
    <property type="entry name" value="ATPase domain of HSP90 chaperone/DNA topoisomerase II/histidine kinase"/>
    <property type="match status" value="1"/>
</dbReference>
<dbReference type="RefSeq" id="WP_073485151.1">
    <property type="nucleotide sequence ID" value="NZ_FQVN01000006.1"/>
</dbReference>